<dbReference type="Proteomes" id="UP001278766">
    <property type="component" value="Unassembled WGS sequence"/>
</dbReference>
<dbReference type="SUPFAM" id="SSF89895">
    <property type="entry name" value="FYSH domain"/>
    <property type="match status" value="1"/>
</dbReference>
<evidence type="ECO:0000259" key="2">
    <source>
        <dbReference type="Pfam" id="PF01172"/>
    </source>
</evidence>
<feature type="domain" description="Ribosome maturation protein SDO1/SBDS N-terminal" evidence="2">
    <location>
        <begin position="9"/>
        <end position="101"/>
    </location>
</feature>
<evidence type="ECO:0000313" key="4">
    <source>
        <dbReference type="Proteomes" id="UP001278766"/>
    </source>
</evidence>
<dbReference type="InterPro" id="IPR036786">
    <property type="entry name" value="Ribosome_mat_SBDS_N_sf"/>
</dbReference>
<dbReference type="GeneID" id="87839702"/>
<evidence type="ECO:0000256" key="1">
    <source>
        <dbReference type="SAM" id="MobiDB-lite"/>
    </source>
</evidence>
<evidence type="ECO:0000313" key="3">
    <source>
        <dbReference type="EMBL" id="KAK3300358.1"/>
    </source>
</evidence>
<dbReference type="InterPro" id="IPR019783">
    <property type="entry name" value="SDO1/SBDS_N"/>
</dbReference>
<feature type="compositionally biased region" description="Basic and acidic residues" evidence="1">
    <location>
        <begin position="98"/>
        <end position="107"/>
    </location>
</feature>
<reference evidence="3" key="2">
    <citation type="submission" date="2023-06" db="EMBL/GenBank/DDBJ databases">
        <authorList>
            <consortium name="Lawrence Berkeley National Laboratory"/>
            <person name="Haridas S."/>
            <person name="Hensen N."/>
            <person name="Bonometti L."/>
            <person name="Westerberg I."/>
            <person name="Brannstrom I.O."/>
            <person name="Guillou S."/>
            <person name="Cros-Aarteil S."/>
            <person name="Calhoun S."/>
            <person name="Kuo A."/>
            <person name="Mondo S."/>
            <person name="Pangilinan J."/>
            <person name="Riley R."/>
            <person name="Labutti K."/>
            <person name="Andreopoulos B."/>
            <person name="Lipzen A."/>
            <person name="Chen C."/>
            <person name="Yanf M."/>
            <person name="Daum C."/>
            <person name="Ng V."/>
            <person name="Clum A."/>
            <person name="Steindorff A."/>
            <person name="Ohm R."/>
            <person name="Martin F."/>
            <person name="Silar P."/>
            <person name="Natvig D."/>
            <person name="Lalanne C."/>
            <person name="Gautier V."/>
            <person name="Ament-Velasquez S.L."/>
            <person name="Kruys A."/>
            <person name="Hutchinson M.I."/>
            <person name="Powell A.J."/>
            <person name="Barry K."/>
            <person name="Miller A.N."/>
            <person name="Grigoriev I.V."/>
            <person name="Debuchy R."/>
            <person name="Gladieux P."/>
            <person name="Thoren M.H."/>
            <person name="Johannesson H."/>
        </authorList>
    </citation>
    <scope>NUCLEOTIDE SEQUENCE</scope>
    <source>
        <strain evidence="3">CBS 168.71</strain>
    </source>
</reference>
<sequence length="115" mass="12996">MARGEANRLKVHYKGTNDDDFIVFLDSSEDYQKWLGDKTVPLAQVVSSFKVFTTHRQGAQGLLEGASNAMLENEFGTSKDDEAVLQILEKGSMQEFEMQERQGRKNDSNGTYITR</sequence>
<accession>A0AAE0HPH8</accession>
<proteinExistence type="predicted"/>
<reference evidence="3" key="1">
    <citation type="journal article" date="2023" name="Mol. Phylogenet. Evol.">
        <title>Genome-scale phylogeny and comparative genomics of the fungal order Sordariales.</title>
        <authorList>
            <person name="Hensen N."/>
            <person name="Bonometti L."/>
            <person name="Westerberg I."/>
            <person name="Brannstrom I.O."/>
            <person name="Guillou S."/>
            <person name="Cros-Aarteil S."/>
            <person name="Calhoun S."/>
            <person name="Haridas S."/>
            <person name="Kuo A."/>
            <person name="Mondo S."/>
            <person name="Pangilinan J."/>
            <person name="Riley R."/>
            <person name="LaButti K."/>
            <person name="Andreopoulos B."/>
            <person name="Lipzen A."/>
            <person name="Chen C."/>
            <person name="Yan M."/>
            <person name="Daum C."/>
            <person name="Ng V."/>
            <person name="Clum A."/>
            <person name="Steindorff A."/>
            <person name="Ohm R.A."/>
            <person name="Martin F."/>
            <person name="Silar P."/>
            <person name="Natvig D.O."/>
            <person name="Lalanne C."/>
            <person name="Gautier V."/>
            <person name="Ament-Velasquez S.L."/>
            <person name="Kruys A."/>
            <person name="Hutchinson M.I."/>
            <person name="Powell A.J."/>
            <person name="Barry K."/>
            <person name="Miller A.N."/>
            <person name="Grigoriev I.V."/>
            <person name="Debuchy R."/>
            <person name="Gladieux P."/>
            <person name="Hiltunen Thoren M."/>
            <person name="Johannesson H."/>
        </authorList>
    </citation>
    <scope>NUCLEOTIDE SEQUENCE</scope>
    <source>
        <strain evidence="3">CBS 168.71</strain>
    </source>
</reference>
<protein>
    <submittedName>
        <fullName evidence="3">Ribosome maturation protein</fullName>
    </submittedName>
</protein>
<dbReference type="EMBL" id="JAUEPN010000001">
    <property type="protein sequence ID" value="KAK3300358.1"/>
    <property type="molecule type" value="Genomic_DNA"/>
</dbReference>
<keyword evidence="4" id="KW-1185">Reference proteome</keyword>
<name>A0AAE0HPH8_9PEZI</name>
<dbReference type="RefSeq" id="XP_062663872.1">
    <property type="nucleotide sequence ID" value="XM_062802754.1"/>
</dbReference>
<feature type="region of interest" description="Disordered" evidence="1">
    <location>
        <begin position="96"/>
        <end position="115"/>
    </location>
</feature>
<comment type="caution">
    <text evidence="3">The sequence shown here is derived from an EMBL/GenBank/DDBJ whole genome shotgun (WGS) entry which is preliminary data.</text>
</comment>
<gene>
    <name evidence="3" type="ORF">B0H64DRAFT_380711</name>
</gene>
<dbReference type="Gene3D" id="3.30.1250.10">
    <property type="entry name" value="Ribosome maturation protein SBDS, N-terminal domain"/>
    <property type="match status" value="1"/>
</dbReference>
<dbReference type="AlphaFoldDB" id="A0AAE0HPH8"/>
<organism evidence="3 4">
    <name type="scientific">Chaetomium fimeti</name>
    <dbReference type="NCBI Taxonomy" id="1854472"/>
    <lineage>
        <taxon>Eukaryota</taxon>
        <taxon>Fungi</taxon>
        <taxon>Dikarya</taxon>
        <taxon>Ascomycota</taxon>
        <taxon>Pezizomycotina</taxon>
        <taxon>Sordariomycetes</taxon>
        <taxon>Sordariomycetidae</taxon>
        <taxon>Sordariales</taxon>
        <taxon>Chaetomiaceae</taxon>
        <taxon>Chaetomium</taxon>
    </lineage>
</organism>
<dbReference type="Pfam" id="PF01172">
    <property type="entry name" value="SBDS_N"/>
    <property type="match status" value="1"/>
</dbReference>